<accession>A0A0C3PM55</accession>
<sequence>MYRSHPGTSVHRLEGMLLVVVAVSRDYHSPRGCGLKIQPLVFPFPFEPFGVSWKDLIEYRIPEVGAPFESPARYRTPKAVALAYVPYGRSPCDHTFRNPWEWNEGFRPHNHVVHTAGPILGQRRVHVWTCQLRCRSSDASVLRA</sequence>
<dbReference type="HOGENOM" id="CLU_1797239_0_0_1"/>
<gene>
    <name evidence="1" type="ORF">M404DRAFT_996220</name>
</gene>
<proteinExistence type="predicted"/>
<dbReference type="AlphaFoldDB" id="A0A0C3PM55"/>
<reference evidence="1 2" key="1">
    <citation type="submission" date="2014-04" db="EMBL/GenBank/DDBJ databases">
        <authorList>
            <consortium name="DOE Joint Genome Institute"/>
            <person name="Kuo A."/>
            <person name="Kohler A."/>
            <person name="Costa M.D."/>
            <person name="Nagy L.G."/>
            <person name="Floudas D."/>
            <person name="Copeland A."/>
            <person name="Barry K.W."/>
            <person name="Cichocki N."/>
            <person name="Veneault-Fourrey C."/>
            <person name="LaButti K."/>
            <person name="Lindquist E.A."/>
            <person name="Lipzen A."/>
            <person name="Lundell T."/>
            <person name="Morin E."/>
            <person name="Murat C."/>
            <person name="Sun H."/>
            <person name="Tunlid A."/>
            <person name="Henrissat B."/>
            <person name="Grigoriev I.V."/>
            <person name="Hibbett D.S."/>
            <person name="Martin F."/>
            <person name="Nordberg H.P."/>
            <person name="Cantor M.N."/>
            <person name="Hua S.X."/>
        </authorList>
    </citation>
    <scope>NUCLEOTIDE SEQUENCE [LARGE SCALE GENOMIC DNA]</scope>
    <source>
        <strain evidence="1 2">Marx 270</strain>
    </source>
</reference>
<evidence type="ECO:0000313" key="1">
    <source>
        <dbReference type="EMBL" id="KIO09394.1"/>
    </source>
</evidence>
<dbReference type="Proteomes" id="UP000054217">
    <property type="component" value="Unassembled WGS sequence"/>
</dbReference>
<name>A0A0C3PM55_PISTI</name>
<keyword evidence="2" id="KW-1185">Reference proteome</keyword>
<protein>
    <submittedName>
        <fullName evidence="1">Uncharacterized protein</fullName>
    </submittedName>
</protein>
<evidence type="ECO:0000313" key="2">
    <source>
        <dbReference type="Proteomes" id="UP000054217"/>
    </source>
</evidence>
<dbReference type="InParanoid" id="A0A0C3PM55"/>
<reference evidence="2" key="2">
    <citation type="submission" date="2015-01" db="EMBL/GenBank/DDBJ databases">
        <title>Evolutionary Origins and Diversification of the Mycorrhizal Mutualists.</title>
        <authorList>
            <consortium name="DOE Joint Genome Institute"/>
            <consortium name="Mycorrhizal Genomics Consortium"/>
            <person name="Kohler A."/>
            <person name="Kuo A."/>
            <person name="Nagy L.G."/>
            <person name="Floudas D."/>
            <person name="Copeland A."/>
            <person name="Barry K.W."/>
            <person name="Cichocki N."/>
            <person name="Veneault-Fourrey C."/>
            <person name="LaButti K."/>
            <person name="Lindquist E.A."/>
            <person name="Lipzen A."/>
            <person name="Lundell T."/>
            <person name="Morin E."/>
            <person name="Murat C."/>
            <person name="Riley R."/>
            <person name="Ohm R."/>
            <person name="Sun H."/>
            <person name="Tunlid A."/>
            <person name="Henrissat B."/>
            <person name="Grigoriev I.V."/>
            <person name="Hibbett D.S."/>
            <person name="Martin F."/>
        </authorList>
    </citation>
    <scope>NUCLEOTIDE SEQUENCE [LARGE SCALE GENOMIC DNA]</scope>
    <source>
        <strain evidence="2">Marx 270</strain>
    </source>
</reference>
<dbReference type="EMBL" id="KN831954">
    <property type="protein sequence ID" value="KIO09394.1"/>
    <property type="molecule type" value="Genomic_DNA"/>
</dbReference>
<organism evidence="1 2">
    <name type="scientific">Pisolithus tinctorius Marx 270</name>
    <dbReference type="NCBI Taxonomy" id="870435"/>
    <lineage>
        <taxon>Eukaryota</taxon>
        <taxon>Fungi</taxon>
        <taxon>Dikarya</taxon>
        <taxon>Basidiomycota</taxon>
        <taxon>Agaricomycotina</taxon>
        <taxon>Agaricomycetes</taxon>
        <taxon>Agaricomycetidae</taxon>
        <taxon>Boletales</taxon>
        <taxon>Sclerodermatineae</taxon>
        <taxon>Pisolithaceae</taxon>
        <taxon>Pisolithus</taxon>
    </lineage>
</organism>